<dbReference type="Pfam" id="PF22938">
    <property type="entry name" value="Integrase_p58_C"/>
    <property type="match status" value="1"/>
</dbReference>
<feature type="non-terminal residue" evidence="2">
    <location>
        <position position="1"/>
    </location>
</feature>
<dbReference type="STRING" id="105785.A0A2J7QTD6"/>
<keyword evidence="3" id="KW-1185">Reference proteome</keyword>
<comment type="caution">
    <text evidence="2">The sequence shown here is derived from an EMBL/GenBank/DDBJ whole genome shotgun (WGS) entry which is preliminary data.</text>
</comment>
<protein>
    <recommendedName>
        <fullName evidence="1">Integrase p58-like C-terminal domain-containing protein</fullName>
    </recommendedName>
</protein>
<proteinExistence type="predicted"/>
<dbReference type="InterPro" id="IPR054465">
    <property type="entry name" value="Integrase_p58-like_C"/>
</dbReference>
<reference evidence="2 3" key="1">
    <citation type="submission" date="2017-12" db="EMBL/GenBank/DDBJ databases">
        <title>Hemimetabolous genomes reveal molecular basis of termite eusociality.</title>
        <authorList>
            <person name="Harrison M.C."/>
            <person name="Jongepier E."/>
            <person name="Robertson H.M."/>
            <person name="Arning N."/>
            <person name="Bitard-Feildel T."/>
            <person name="Chao H."/>
            <person name="Childers C.P."/>
            <person name="Dinh H."/>
            <person name="Doddapaneni H."/>
            <person name="Dugan S."/>
            <person name="Gowin J."/>
            <person name="Greiner C."/>
            <person name="Han Y."/>
            <person name="Hu H."/>
            <person name="Hughes D.S.T."/>
            <person name="Huylmans A.-K."/>
            <person name="Kemena C."/>
            <person name="Kremer L.P.M."/>
            <person name="Lee S.L."/>
            <person name="Lopez-Ezquerra A."/>
            <person name="Mallet L."/>
            <person name="Monroy-Kuhn J.M."/>
            <person name="Moser A."/>
            <person name="Murali S.C."/>
            <person name="Muzny D.M."/>
            <person name="Otani S."/>
            <person name="Piulachs M.-D."/>
            <person name="Poelchau M."/>
            <person name="Qu J."/>
            <person name="Schaub F."/>
            <person name="Wada-Katsumata A."/>
            <person name="Worley K.C."/>
            <person name="Xie Q."/>
            <person name="Ylla G."/>
            <person name="Poulsen M."/>
            <person name="Gibbs R.A."/>
            <person name="Schal C."/>
            <person name="Richards S."/>
            <person name="Belles X."/>
            <person name="Korb J."/>
            <person name="Bornberg-Bauer E."/>
        </authorList>
    </citation>
    <scope>NUCLEOTIDE SEQUENCE [LARGE SCALE GENOMIC DNA]</scope>
    <source>
        <tissue evidence="2">Whole body</tissue>
    </source>
</reference>
<sequence length="185" mass="21749">PLRWLQMSDGMVERYINTFEEHSRKVVTSLQMDWDERLPLFLLAYRHLKLGSDRMNSMFDKLANSAGYHEGDNVWLYRPARRKGTSPKLQSSLEGFYNVLNRINDVVYRIQENLRSRMLVVHLDRLALIMELLETRNHKKEAGVAVGERKTGRKEIPSQTRRRCKYRIGKEGPVMHCTASRDEQT</sequence>
<name>A0A2J7QTD6_9NEOP</name>
<feature type="domain" description="Integrase p58-like C-terminal" evidence="1">
    <location>
        <begin position="96"/>
        <end position="127"/>
    </location>
</feature>
<evidence type="ECO:0000313" key="3">
    <source>
        <dbReference type="Proteomes" id="UP000235965"/>
    </source>
</evidence>
<accession>A0A2J7QTD6</accession>
<dbReference type="EMBL" id="NEVH01011196">
    <property type="protein sequence ID" value="PNF31833.1"/>
    <property type="molecule type" value="Genomic_DNA"/>
</dbReference>
<dbReference type="Proteomes" id="UP000235965">
    <property type="component" value="Unassembled WGS sequence"/>
</dbReference>
<dbReference type="InParanoid" id="A0A2J7QTD6"/>
<evidence type="ECO:0000259" key="1">
    <source>
        <dbReference type="Pfam" id="PF22938"/>
    </source>
</evidence>
<organism evidence="2 3">
    <name type="scientific">Cryptotermes secundus</name>
    <dbReference type="NCBI Taxonomy" id="105785"/>
    <lineage>
        <taxon>Eukaryota</taxon>
        <taxon>Metazoa</taxon>
        <taxon>Ecdysozoa</taxon>
        <taxon>Arthropoda</taxon>
        <taxon>Hexapoda</taxon>
        <taxon>Insecta</taxon>
        <taxon>Pterygota</taxon>
        <taxon>Neoptera</taxon>
        <taxon>Polyneoptera</taxon>
        <taxon>Dictyoptera</taxon>
        <taxon>Blattodea</taxon>
        <taxon>Blattoidea</taxon>
        <taxon>Termitoidae</taxon>
        <taxon>Kalotermitidae</taxon>
        <taxon>Cryptotermitinae</taxon>
        <taxon>Cryptotermes</taxon>
    </lineage>
</organism>
<gene>
    <name evidence="2" type="ORF">B7P43_G09257</name>
</gene>
<evidence type="ECO:0000313" key="2">
    <source>
        <dbReference type="EMBL" id="PNF31833.1"/>
    </source>
</evidence>
<dbReference type="AlphaFoldDB" id="A0A2J7QTD6"/>